<keyword evidence="5" id="KW-1185">Reference proteome</keyword>
<dbReference type="EnsemblProtists" id="PYU1_T008685">
    <property type="protein sequence ID" value="PYU1_T008685"/>
    <property type="gene ID" value="PYU1_G008668"/>
</dbReference>
<evidence type="ECO:0000256" key="2">
    <source>
        <dbReference type="SAM" id="SignalP"/>
    </source>
</evidence>
<dbReference type="InterPro" id="IPR001478">
    <property type="entry name" value="PDZ"/>
</dbReference>
<organism evidence="4 5">
    <name type="scientific">Globisporangium ultimum (strain ATCC 200006 / CBS 805.95 / DAOM BR144)</name>
    <name type="common">Pythium ultimum</name>
    <dbReference type="NCBI Taxonomy" id="431595"/>
    <lineage>
        <taxon>Eukaryota</taxon>
        <taxon>Sar</taxon>
        <taxon>Stramenopiles</taxon>
        <taxon>Oomycota</taxon>
        <taxon>Peronosporomycetes</taxon>
        <taxon>Pythiales</taxon>
        <taxon>Pythiaceae</taxon>
        <taxon>Globisporangium</taxon>
    </lineage>
</organism>
<dbReference type="eggNOG" id="ENOG502S1PT">
    <property type="taxonomic scope" value="Eukaryota"/>
</dbReference>
<evidence type="ECO:0000313" key="4">
    <source>
        <dbReference type="EnsemblProtists" id="PYU1_T008685"/>
    </source>
</evidence>
<dbReference type="PROSITE" id="PS50106">
    <property type="entry name" value="PDZ"/>
    <property type="match status" value="1"/>
</dbReference>
<feature type="chain" id="PRO_5003868061" description="PDZ domain-containing protein" evidence="2">
    <location>
        <begin position="17"/>
        <end position="600"/>
    </location>
</feature>
<dbReference type="AlphaFoldDB" id="K3WUN8"/>
<feature type="domain" description="PDZ" evidence="3">
    <location>
        <begin position="33"/>
        <end position="115"/>
    </location>
</feature>
<dbReference type="InParanoid" id="K3WUN8"/>
<dbReference type="Pfam" id="PF02225">
    <property type="entry name" value="PA"/>
    <property type="match status" value="1"/>
</dbReference>
<dbReference type="InterPro" id="IPR003137">
    <property type="entry name" value="PA_domain"/>
</dbReference>
<reference evidence="4" key="3">
    <citation type="submission" date="2015-02" db="UniProtKB">
        <authorList>
            <consortium name="EnsemblProtists"/>
        </authorList>
    </citation>
    <scope>IDENTIFICATION</scope>
    <source>
        <strain evidence="4">DAOM BR144</strain>
    </source>
</reference>
<feature type="signal peptide" evidence="2">
    <location>
        <begin position="1"/>
        <end position="16"/>
    </location>
</feature>
<dbReference type="OMA" id="CETDPMR"/>
<feature type="compositionally biased region" description="Acidic residues" evidence="1">
    <location>
        <begin position="136"/>
        <end position="145"/>
    </location>
</feature>
<dbReference type="Gene3D" id="3.50.30.30">
    <property type="match status" value="1"/>
</dbReference>
<protein>
    <recommendedName>
        <fullName evidence="3">PDZ domain-containing protein</fullName>
    </recommendedName>
</protein>
<reference evidence="5" key="2">
    <citation type="submission" date="2010-04" db="EMBL/GenBank/DDBJ databases">
        <authorList>
            <person name="Buell R."/>
            <person name="Hamilton J."/>
            <person name="Hostetler J."/>
        </authorList>
    </citation>
    <scope>NUCLEOTIDE SEQUENCE [LARGE SCALE GENOMIC DNA]</scope>
    <source>
        <strain evidence="5">DAOM:BR144</strain>
    </source>
</reference>
<feature type="region of interest" description="Disordered" evidence="1">
    <location>
        <begin position="128"/>
        <end position="153"/>
    </location>
</feature>
<evidence type="ECO:0000259" key="3">
    <source>
        <dbReference type="PROSITE" id="PS50106"/>
    </source>
</evidence>
<dbReference type="VEuPathDB" id="FungiDB:PYU1_G008668"/>
<name>K3WUN8_GLOUD</name>
<dbReference type="Proteomes" id="UP000019132">
    <property type="component" value="Unassembled WGS sequence"/>
</dbReference>
<keyword evidence="2" id="KW-0732">Signal</keyword>
<dbReference type="Gene3D" id="2.30.42.10">
    <property type="match status" value="1"/>
</dbReference>
<sequence length="600" mass="66136">MLLVAILLVTVQWACAGDPIASRQTCSTDEEKQFTVTIATDEPLGLRLSDTLEVLEFVADAQGRSRAVEASGLAEIGDQLVQVNDEVVEGRTLAAAVVVLRDASLPKVLRFQTHDGRCQVPVATAATADARRLTEEEGEGDDESGATENDPIEAATPTTYDYLLLSVGEKETERTYYGVLSADGKPPSCEFRRVAIAFPFDACSPLETNATDKYVLVPTISGCPLHQKATFAQDAGAKGVIFLQYEGGKPQQIKVPRDLPKPLLLPLVMVTMDSGMQIVDQIAKVHPTQTLQLRFVFSAECASTKYEVHPQDDPHMRSVHARTQSAVSGFLSISTATSGTVMEANGAATAYEFLKPGEPSLQQQQAQRSTIGLPVGKHDLVFLFNDDNRLALVDPCQPVDRIDLSSRVMRMLTQDLQGNWMVVADANGDSKNSKNSKNSKVTRRRERCSMLQQLEFFAALQVAGVILEDPTFPRRANSHSAVLAAERVSIPFVFVSSTAMRAIERKARKLGGVDVHVQVEFAGENALRHHWGDLAELADPRNWPSSEIGRERLFHRILKDHDIVLDQDAQRQLVRHERYDALVSAYWTAQRFYMREVPGI</sequence>
<evidence type="ECO:0000313" key="5">
    <source>
        <dbReference type="Proteomes" id="UP000019132"/>
    </source>
</evidence>
<dbReference type="CDD" id="cd00136">
    <property type="entry name" value="PDZ_canonical"/>
    <property type="match status" value="1"/>
</dbReference>
<accession>K3WUN8</accession>
<dbReference type="HOGENOM" id="CLU_515355_0_0_1"/>
<evidence type="ECO:0000256" key="1">
    <source>
        <dbReference type="SAM" id="MobiDB-lite"/>
    </source>
</evidence>
<reference evidence="5" key="1">
    <citation type="journal article" date="2010" name="Genome Biol.">
        <title>Genome sequence of the necrotrophic plant pathogen Pythium ultimum reveals original pathogenicity mechanisms and effector repertoire.</title>
        <authorList>
            <person name="Levesque C.A."/>
            <person name="Brouwer H."/>
            <person name="Cano L."/>
            <person name="Hamilton J.P."/>
            <person name="Holt C."/>
            <person name="Huitema E."/>
            <person name="Raffaele S."/>
            <person name="Robideau G.P."/>
            <person name="Thines M."/>
            <person name="Win J."/>
            <person name="Zerillo M.M."/>
            <person name="Beakes G.W."/>
            <person name="Boore J.L."/>
            <person name="Busam D."/>
            <person name="Dumas B."/>
            <person name="Ferriera S."/>
            <person name="Fuerstenberg S.I."/>
            <person name="Gachon C.M."/>
            <person name="Gaulin E."/>
            <person name="Govers F."/>
            <person name="Grenville-Briggs L."/>
            <person name="Horner N."/>
            <person name="Hostetler J."/>
            <person name="Jiang R.H."/>
            <person name="Johnson J."/>
            <person name="Krajaejun T."/>
            <person name="Lin H."/>
            <person name="Meijer H.J."/>
            <person name="Moore B."/>
            <person name="Morris P."/>
            <person name="Phuntmart V."/>
            <person name="Puiu D."/>
            <person name="Shetty J."/>
            <person name="Stajich J.E."/>
            <person name="Tripathy S."/>
            <person name="Wawra S."/>
            <person name="van West P."/>
            <person name="Whitty B.R."/>
            <person name="Coutinho P.M."/>
            <person name="Henrissat B."/>
            <person name="Martin F."/>
            <person name="Thomas P.D."/>
            <person name="Tyler B.M."/>
            <person name="De Vries R.P."/>
            <person name="Kamoun S."/>
            <person name="Yandell M."/>
            <person name="Tisserat N."/>
            <person name="Buell C.R."/>
        </authorList>
    </citation>
    <scope>NUCLEOTIDE SEQUENCE</scope>
    <source>
        <strain evidence="5">DAOM:BR144</strain>
    </source>
</reference>
<proteinExistence type="predicted"/>
<dbReference type="InterPro" id="IPR036034">
    <property type="entry name" value="PDZ_sf"/>
</dbReference>
<dbReference type="EMBL" id="GL376558">
    <property type="status" value="NOT_ANNOTATED_CDS"/>
    <property type="molecule type" value="Genomic_DNA"/>
</dbReference>
<dbReference type="SUPFAM" id="SSF50156">
    <property type="entry name" value="PDZ domain-like"/>
    <property type="match status" value="1"/>
</dbReference>